<organism evidence="1">
    <name type="scientific">Anguilla anguilla</name>
    <name type="common">European freshwater eel</name>
    <name type="synonym">Muraena anguilla</name>
    <dbReference type="NCBI Taxonomy" id="7936"/>
    <lineage>
        <taxon>Eukaryota</taxon>
        <taxon>Metazoa</taxon>
        <taxon>Chordata</taxon>
        <taxon>Craniata</taxon>
        <taxon>Vertebrata</taxon>
        <taxon>Euteleostomi</taxon>
        <taxon>Actinopterygii</taxon>
        <taxon>Neopterygii</taxon>
        <taxon>Teleostei</taxon>
        <taxon>Anguilliformes</taxon>
        <taxon>Anguillidae</taxon>
        <taxon>Anguilla</taxon>
    </lineage>
</organism>
<accession>A0A0E9X1L2</accession>
<evidence type="ECO:0000313" key="1">
    <source>
        <dbReference type="EMBL" id="JAH96627.1"/>
    </source>
</evidence>
<reference evidence="1" key="1">
    <citation type="submission" date="2014-11" db="EMBL/GenBank/DDBJ databases">
        <authorList>
            <person name="Amaro Gonzalez C."/>
        </authorList>
    </citation>
    <scope>NUCLEOTIDE SEQUENCE</scope>
</reference>
<reference evidence="1" key="2">
    <citation type="journal article" date="2015" name="Fish Shellfish Immunol.">
        <title>Early steps in the European eel (Anguilla anguilla)-Vibrio vulnificus interaction in the gills: Role of the RtxA13 toxin.</title>
        <authorList>
            <person name="Callol A."/>
            <person name="Pajuelo D."/>
            <person name="Ebbesson L."/>
            <person name="Teles M."/>
            <person name="MacKenzie S."/>
            <person name="Amaro C."/>
        </authorList>
    </citation>
    <scope>NUCLEOTIDE SEQUENCE</scope>
</reference>
<proteinExistence type="predicted"/>
<sequence>MLFIISLNLEDVNGLSDLESIHLINQLSLYLLSFTDIQIVLVHSTVLTMMPEAHKIAFSN</sequence>
<dbReference type="AlphaFoldDB" id="A0A0E9X1L2"/>
<protein>
    <submittedName>
        <fullName evidence="1">Uncharacterized protein</fullName>
    </submittedName>
</protein>
<dbReference type="EMBL" id="GBXM01011950">
    <property type="protein sequence ID" value="JAH96627.1"/>
    <property type="molecule type" value="Transcribed_RNA"/>
</dbReference>
<name>A0A0E9X1L2_ANGAN</name>